<dbReference type="InterPro" id="IPR016032">
    <property type="entry name" value="Sig_transdc_resp-reg_C-effctor"/>
</dbReference>
<keyword evidence="9" id="KW-1185">Reference proteome</keyword>
<keyword evidence="3 5" id="KW-0238">DNA-binding</keyword>
<evidence type="ECO:0000259" key="6">
    <source>
        <dbReference type="PROSITE" id="PS50110"/>
    </source>
</evidence>
<evidence type="ECO:0000256" key="4">
    <source>
        <dbReference type="PROSITE-ProRule" id="PRU00169"/>
    </source>
</evidence>
<dbReference type="GO" id="GO:0000976">
    <property type="term" value="F:transcription cis-regulatory region binding"/>
    <property type="evidence" value="ECO:0007669"/>
    <property type="project" value="TreeGrafter"/>
</dbReference>
<feature type="modified residue" description="4-aspartylphosphate" evidence="4">
    <location>
        <position position="54"/>
    </location>
</feature>
<dbReference type="CDD" id="cd00383">
    <property type="entry name" value="trans_reg_C"/>
    <property type="match status" value="1"/>
</dbReference>
<dbReference type="Pfam" id="PF00486">
    <property type="entry name" value="Trans_reg_C"/>
    <property type="match status" value="1"/>
</dbReference>
<dbReference type="SUPFAM" id="SSF52172">
    <property type="entry name" value="CheY-like"/>
    <property type="match status" value="1"/>
</dbReference>
<evidence type="ECO:0000256" key="2">
    <source>
        <dbReference type="ARBA" id="ARBA00023012"/>
    </source>
</evidence>
<dbReference type="InterPro" id="IPR001789">
    <property type="entry name" value="Sig_transdc_resp-reg_receiver"/>
</dbReference>
<reference evidence="8 9" key="1">
    <citation type="submission" date="2017-11" db="EMBL/GenBank/DDBJ databases">
        <title>Draft genome sequence of magnetotactic bacterium Magnetospirillum kuznetsovii LBB-42.</title>
        <authorList>
            <person name="Grouzdev D.S."/>
            <person name="Rysina M.S."/>
            <person name="Baslerov R.V."/>
            <person name="Koziaeva V."/>
        </authorList>
    </citation>
    <scope>NUCLEOTIDE SEQUENCE [LARGE SCALE GENOMIC DNA]</scope>
    <source>
        <strain evidence="8 9">LBB-42</strain>
    </source>
</reference>
<evidence type="ECO:0000313" key="9">
    <source>
        <dbReference type="Proteomes" id="UP000251075"/>
    </source>
</evidence>
<dbReference type="InterPro" id="IPR036388">
    <property type="entry name" value="WH-like_DNA-bd_sf"/>
</dbReference>
<accession>A0A364P340</accession>
<evidence type="ECO:0000313" key="8">
    <source>
        <dbReference type="EMBL" id="RAU23743.1"/>
    </source>
</evidence>
<dbReference type="PANTHER" id="PTHR48111:SF40">
    <property type="entry name" value="PHOSPHATE REGULON TRANSCRIPTIONAL REGULATORY PROTEIN PHOB"/>
    <property type="match status" value="1"/>
</dbReference>
<keyword evidence="1 4" id="KW-0597">Phosphoprotein</keyword>
<proteinExistence type="predicted"/>
<dbReference type="SMART" id="SM00862">
    <property type="entry name" value="Trans_reg_C"/>
    <property type="match status" value="1"/>
</dbReference>
<organism evidence="8 9">
    <name type="scientific">Paramagnetospirillum kuznetsovii</name>
    <dbReference type="NCBI Taxonomy" id="2053833"/>
    <lineage>
        <taxon>Bacteria</taxon>
        <taxon>Pseudomonadati</taxon>
        <taxon>Pseudomonadota</taxon>
        <taxon>Alphaproteobacteria</taxon>
        <taxon>Rhodospirillales</taxon>
        <taxon>Magnetospirillaceae</taxon>
        <taxon>Paramagnetospirillum</taxon>
    </lineage>
</organism>
<evidence type="ECO:0000256" key="1">
    <source>
        <dbReference type="ARBA" id="ARBA00022553"/>
    </source>
</evidence>
<comment type="caution">
    <text evidence="8">The sequence shown here is derived from an EMBL/GenBank/DDBJ whole genome shotgun (WGS) entry which is preliminary data.</text>
</comment>
<sequence>MTGPSRILLVVADAMLRQTMAEHLETAAAMSASQAEDMENGIAQAEGHDLIVVDDAFAPMCRTLRDHGSAAALLLLSASASLPVGCPADGVLAKPLRLSALAGRITELLSRRAEPEEMRIGPWLVDCGRRVLVATDGRKLRLTDKETAILVRLAQAAGQAVARETLLAEVWGYGAGMDTHTLETHIYRLRRKIEPKGAPALLLSENGGYRLVL</sequence>
<dbReference type="EMBL" id="PGTO01000001">
    <property type="protein sequence ID" value="RAU23743.1"/>
    <property type="molecule type" value="Genomic_DNA"/>
</dbReference>
<evidence type="ECO:0000256" key="3">
    <source>
        <dbReference type="ARBA" id="ARBA00023125"/>
    </source>
</evidence>
<feature type="DNA-binding region" description="OmpR/PhoB-type" evidence="5">
    <location>
        <begin position="115"/>
        <end position="213"/>
    </location>
</feature>
<evidence type="ECO:0000259" key="7">
    <source>
        <dbReference type="PROSITE" id="PS51755"/>
    </source>
</evidence>
<dbReference type="Proteomes" id="UP000251075">
    <property type="component" value="Unassembled WGS sequence"/>
</dbReference>
<dbReference type="AlphaFoldDB" id="A0A364P340"/>
<dbReference type="GO" id="GO:0000156">
    <property type="term" value="F:phosphorelay response regulator activity"/>
    <property type="evidence" value="ECO:0007669"/>
    <property type="project" value="TreeGrafter"/>
</dbReference>
<dbReference type="InterPro" id="IPR011006">
    <property type="entry name" value="CheY-like_superfamily"/>
</dbReference>
<dbReference type="GO" id="GO:0032993">
    <property type="term" value="C:protein-DNA complex"/>
    <property type="evidence" value="ECO:0007669"/>
    <property type="project" value="TreeGrafter"/>
</dbReference>
<feature type="domain" description="OmpR/PhoB-type" evidence="7">
    <location>
        <begin position="115"/>
        <end position="213"/>
    </location>
</feature>
<dbReference type="GO" id="GO:0006355">
    <property type="term" value="P:regulation of DNA-templated transcription"/>
    <property type="evidence" value="ECO:0007669"/>
    <property type="project" value="InterPro"/>
</dbReference>
<dbReference type="OrthoDB" id="9802426at2"/>
<dbReference type="PROSITE" id="PS51755">
    <property type="entry name" value="OMPR_PHOB"/>
    <property type="match status" value="1"/>
</dbReference>
<dbReference type="PANTHER" id="PTHR48111">
    <property type="entry name" value="REGULATOR OF RPOS"/>
    <property type="match status" value="1"/>
</dbReference>
<dbReference type="InterPro" id="IPR039420">
    <property type="entry name" value="WalR-like"/>
</dbReference>
<dbReference type="InterPro" id="IPR001867">
    <property type="entry name" value="OmpR/PhoB-type_DNA-bd"/>
</dbReference>
<name>A0A364P340_9PROT</name>
<evidence type="ECO:0000256" key="5">
    <source>
        <dbReference type="PROSITE-ProRule" id="PRU01091"/>
    </source>
</evidence>
<dbReference type="PROSITE" id="PS50110">
    <property type="entry name" value="RESPONSE_REGULATORY"/>
    <property type="match status" value="1"/>
</dbReference>
<dbReference type="Gene3D" id="1.10.10.10">
    <property type="entry name" value="Winged helix-like DNA-binding domain superfamily/Winged helix DNA-binding domain"/>
    <property type="match status" value="1"/>
</dbReference>
<feature type="domain" description="Response regulatory" evidence="6">
    <location>
        <begin position="6"/>
        <end position="109"/>
    </location>
</feature>
<dbReference type="SUPFAM" id="SSF46894">
    <property type="entry name" value="C-terminal effector domain of the bipartite response regulators"/>
    <property type="match status" value="1"/>
</dbReference>
<dbReference type="RefSeq" id="WP_112141974.1">
    <property type="nucleotide sequence ID" value="NZ_PGTO01000001.1"/>
</dbReference>
<dbReference type="GO" id="GO:0005829">
    <property type="term" value="C:cytosol"/>
    <property type="evidence" value="ECO:0007669"/>
    <property type="project" value="TreeGrafter"/>
</dbReference>
<keyword evidence="2" id="KW-0902">Two-component regulatory system</keyword>
<protein>
    <submittedName>
        <fullName evidence="8">DNA-binding response regulator</fullName>
    </submittedName>
</protein>
<gene>
    <name evidence="8" type="ORF">CU669_01190</name>
</gene>